<name>A0ABQ5V615_9PROT</name>
<dbReference type="Gene3D" id="3.30.1330.120">
    <property type="entry name" value="2-methylcitrate dehydratase PrpD"/>
    <property type="match status" value="1"/>
</dbReference>
<comment type="similarity">
    <text evidence="1">Belongs to the PrpD family.</text>
</comment>
<evidence type="ECO:0008006" key="6">
    <source>
        <dbReference type="Google" id="ProtNLM"/>
    </source>
</evidence>
<dbReference type="PANTHER" id="PTHR16943">
    <property type="entry name" value="2-METHYLCITRATE DEHYDRATASE-RELATED"/>
    <property type="match status" value="1"/>
</dbReference>
<organism evidence="4 5">
    <name type="scientific">Algimonas ampicilliniresistens</name>
    <dbReference type="NCBI Taxonomy" id="1298735"/>
    <lineage>
        <taxon>Bacteria</taxon>
        <taxon>Pseudomonadati</taxon>
        <taxon>Pseudomonadota</taxon>
        <taxon>Alphaproteobacteria</taxon>
        <taxon>Maricaulales</taxon>
        <taxon>Robiginitomaculaceae</taxon>
        <taxon>Algimonas</taxon>
    </lineage>
</organism>
<evidence type="ECO:0000259" key="3">
    <source>
        <dbReference type="Pfam" id="PF19305"/>
    </source>
</evidence>
<evidence type="ECO:0000259" key="2">
    <source>
        <dbReference type="Pfam" id="PF03972"/>
    </source>
</evidence>
<dbReference type="Gene3D" id="1.10.4100.10">
    <property type="entry name" value="2-methylcitrate dehydratase PrpD"/>
    <property type="match status" value="1"/>
</dbReference>
<dbReference type="InterPro" id="IPR036148">
    <property type="entry name" value="MmgE/PrpD_sf"/>
</dbReference>
<dbReference type="InterPro" id="IPR042188">
    <property type="entry name" value="MmgE/PrpD_sf_2"/>
</dbReference>
<keyword evidence="5" id="KW-1185">Reference proteome</keyword>
<feature type="domain" description="MmgE/PrpD N-terminal" evidence="2">
    <location>
        <begin position="20"/>
        <end position="238"/>
    </location>
</feature>
<dbReference type="InterPro" id="IPR005656">
    <property type="entry name" value="MmgE_PrpD"/>
</dbReference>
<dbReference type="EMBL" id="BSNK01000001">
    <property type="protein sequence ID" value="GLQ22830.1"/>
    <property type="molecule type" value="Genomic_DNA"/>
</dbReference>
<evidence type="ECO:0000313" key="5">
    <source>
        <dbReference type="Proteomes" id="UP001161391"/>
    </source>
</evidence>
<protein>
    <recommendedName>
        <fullName evidence="6">MmgE/PrpD family protein</fullName>
    </recommendedName>
</protein>
<sequence>MTTTSQALAKQLSRPIIEADRERARLLLLDWTGCAVAGRAEPAGVKIAAAFADEAGRCTRIGSSSASPQMAALHNGCLGNVLEMDDVDKRAVLHAAPTVIPAALAMAEHVNADAADLLDAIVIGYEATIRIGRAVGPGHYAFWHNTATCGPFGAAAAACHLLSGSDLVSALGLAGTQSAGLWQTRHESDSMAKQLHAGHAAQVGVQSALLSAQGFQGPRTILEGEQGFFKALCPGGDPQDVLADYGGWLLHETSLKPYPACRHAHPAIDAALTATDAGGPITVRTYADALKFCDRPNPETAIEAKFSLQHAVAICLDKGMPELSDFEPGVIATHAATRARVTVERSADFDVAYPAHYGASVEIDGKISTATDALGDPEVPMSLQQVREKAAGLIRHGGMDEAAANALIEAALTGSLDDYRETLP</sequence>
<comment type="caution">
    <text evidence="4">The sequence shown here is derived from an EMBL/GenBank/DDBJ whole genome shotgun (WGS) entry which is preliminary data.</text>
</comment>
<dbReference type="Pfam" id="PF03972">
    <property type="entry name" value="MmgE_PrpD_N"/>
    <property type="match status" value="1"/>
</dbReference>
<dbReference type="Proteomes" id="UP001161391">
    <property type="component" value="Unassembled WGS sequence"/>
</dbReference>
<dbReference type="PANTHER" id="PTHR16943:SF8">
    <property type="entry name" value="2-METHYLCITRATE DEHYDRATASE"/>
    <property type="match status" value="1"/>
</dbReference>
<reference evidence="4" key="1">
    <citation type="journal article" date="2014" name="Int. J. Syst. Evol. Microbiol.">
        <title>Complete genome of a new Firmicutes species belonging to the dominant human colonic microbiota ('Ruminococcus bicirculans') reveals two chromosomes and a selective capacity to utilize plant glucans.</title>
        <authorList>
            <consortium name="NISC Comparative Sequencing Program"/>
            <person name="Wegmann U."/>
            <person name="Louis P."/>
            <person name="Goesmann A."/>
            <person name="Henrissat B."/>
            <person name="Duncan S.H."/>
            <person name="Flint H.J."/>
        </authorList>
    </citation>
    <scope>NUCLEOTIDE SEQUENCE</scope>
    <source>
        <strain evidence="4">NBRC 108219</strain>
    </source>
</reference>
<dbReference type="SUPFAM" id="SSF103378">
    <property type="entry name" value="2-methylcitrate dehydratase PrpD"/>
    <property type="match status" value="1"/>
</dbReference>
<dbReference type="RefSeq" id="WP_284387608.1">
    <property type="nucleotide sequence ID" value="NZ_BSNK01000001.1"/>
</dbReference>
<dbReference type="InterPro" id="IPR045337">
    <property type="entry name" value="MmgE_PrpD_C"/>
</dbReference>
<evidence type="ECO:0000313" key="4">
    <source>
        <dbReference type="EMBL" id="GLQ22830.1"/>
    </source>
</evidence>
<dbReference type="InterPro" id="IPR042183">
    <property type="entry name" value="MmgE/PrpD_sf_1"/>
</dbReference>
<dbReference type="Pfam" id="PF19305">
    <property type="entry name" value="MmgE_PrpD_C"/>
    <property type="match status" value="1"/>
</dbReference>
<evidence type="ECO:0000256" key="1">
    <source>
        <dbReference type="ARBA" id="ARBA00006174"/>
    </source>
</evidence>
<proteinExistence type="inferred from homology"/>
<gene>
    <name evidence="4" type="ORF">GCM10007853_07040</name>
</gene>
<feature type="domain" description="MmgE/PrpD C-terminal" evidence="3">
    <location>
        <begin position="258"/>
        <end position="411"/>
    </location>
</feature>
<accession>A0ABQ5V615</accession>
<dbReference type="InterPro" id="IPR045336">
    <property type="entry name" value="MmgE_PrpD_N"/>
</dbReference>
<reference evidence="4" key="2">
    <citation type="submission" date="2023-01" db="EMBL/GenBank/DDBJ databases">
        <title>Draft genome sequence of Algimonas ampicilliniresistens strain NBRC 108219.</title>
        <authorList>
            <person name="Sun Q."/>
            <person name="Mori K."/>
        </authorList>
    </citation>
    <scope>NUCLEOTIDE SEQUENCE</scope>
    <source>
        <strain evidence="4">NBRC 108219</strain>
    </source>
</reference>